<protein>
    <recommendedName>
        <fullName evidence="8">TMC domain-containing protein</fullName>
    </recommendedName>
</protein>
<comment type="subcellular location">
    <subcellularLocation>
        <location evidence="1">Membrane</location>
        <topology evidence="1">Multi-pass membrane protein</topology>
    </subcellularLocation>
</comment>
<feature type="transmembrane region" description="Helical" evidence="7">
    <location>
        <begin position="320"/>
        <end position="343"/>
    </location>
</feature>
<evidence type="ECO:0000313" key="10">
    <source>
        <dbReference type="Proteomes" id="UP001217089"/>
    </source>
</evidence>
<evidence type="ECO:0000256" key="1">
    <source>
        <dbReference type="ARBA" id="ARBA00004141"/>
    </source>
</evidence>
<dbReference type="Proteomes" id="UP001217089">
    <property type="component" value="Unassembled WGS sequence"/>
</dbReference>
<keyword evidence="5 7" id="KW-0472">Membrane</keyword>
<feature type="transmembrane region" description="Helical" evidence="7">
    <location>
        <begin position="363"/>
        <end position="381"/>
    </location>
</feature>
<organism evidence="9 10">
    <name type="scientific">Tegillarca granosa</name>
    <name type="common">Malaysian cockle</name>
    <name type="synonym">Anadara granosa</name>
    <dbReference type="NCBI Taxonomy" id="220873"/>
    <lineage>
        <taxon>Eukaryota</taxon>
        <taxon>Metazoa</taxon>
        <taxon>Spiralia</taxon>
        <taxon>Lophotrochozoa</taxon>
        <taxon>Mollusca</taxon>
        <taxon>Bivalvia</taxon>
        <taxon>Autobranchia</taxon>
        <taxon>Pteriomorphia</taxon>
        <taxon>Arcoida</taxon>
        <taxon>Arcoidea</taxon>
        <taxon>Arcidae</taxon>
        <taxon>Tegillarca</taxon>
    </lineage>
</organism>
<feature type="transmembrane region" description="Helical" evidence="7">
    <location>
        <begin position="430"/>
        <end position="453"/>
    </location>
</feature>
<keyword evidence="4 7" id="KW-1133">Transmembrane helix</keyword>
<dbReference type="PANTHER" id="PTHR23302">
    <property type="entry name" value="TRANSMEMBRANE CHANNEL-RELATED"/>
    <property type="match status" value="1"/>
</dbReference>
<feature type="compositionally biased region" description="Basic and acidic residues" evidence="6">
    <location>
        <begin position="49"/>
        <end position="63"/>
    </location>
</feature>
<evidence type="ECO:0000256" key="5">
    <source>
        <dbReference type="ARBA" id="ARBA00023136"/>
    </source>
</evidence>
<feature type="transmembrane region" description="Helical" evidence="7">
    <location>
        <begin position="387"/>
        <end position="409"/>
    </location>
</feature>
<evidence type="ECO:0000256" key="2">
    <source>
        <dbReference type="ARBA" id="ARBA00006510"/>
    </source>
</evidence>
<feature type="region of interest" description="Disordered" evidence="6">
    <location>
        <begin position="552"/>
        <end position="578"/>
    </location>
</feature>
<evidence type="ECO:0000256" key="3">
    <source>
        <dbReference type="ARBA" id="ARBA00022692"/>
    </source>
</evidence>
<dbReference type="InterPro" id="IPR038900">
    <property type="entry name" value="TMC"/>
</dbReference>
<evidence type="ECO:0000256" key="6">
    <source>
        <dbReference type="SAM" id="MobiDB-lite"/>
    </source>
</evidence>
<feature type="region of interest" description="Disordered" evidence="6">
    <location>
        <begin position="590"/>
        <end position="620"/>
    </location>
</feature>
<sequence length="620" mass="71523">MEPDYPDDDVPRRRRNEDIQMGTFNEGYQAESLPHEYREQGPNYMARGGDTRIPMDTRRRYSDSHPGTYGDQEHGSSTGSRRNWATTEGLRDTAELLSQLPSRQFESLANDVANQGRKTLRHRRKTRRSYHGSLRMRDPDRQESFRNRLENDEDFREDFIDGLDGDAIRDMPTQLSQKKELRHMTLQRSSKRRKKPGFGKRMKYSCGIGWFDDTELYYGYYTDMSLKYVGNAIYEMKYAYLLTCGGYYILCLIILALSISRSYKKNYIEGNASFNFYYTNTPILGELAMPLCVSGINFFFPFIFSLVASIERYEKPRNELYVNMIRTMLLKASILGMLVYFWFHETVQEECWETVVGGEIYRLVLVDFIFILVTTFFMEFIRRLGTYYSPLLSLIVIIKFFIIFYVKAVSVLQNCRPSLRPWRAARSHTIFLGFLFVFFLLSAAAVTFGIIMIKPSVGCGPFRGKDKAYSIVTDLVDSWNTEIKALHEIINFISSPGFIAGVLVFLCVVTYYMRIVMVGHKEMVTLLKQQLAMEGRDKAYLLQMLQNVSRKNKNMTKPASSQGRLLSPGSVITDDRSPGGRRFVKTMAEAASAAGTIDNQGEDPRNRRRRDQNGAASSYM</sequence>
<feature type="transmembrane region" description="Helical" evidence="7">
    <location>
        <begin position="238"/>
        <end position="259"/>
    </location>
</feature>
<name>A0ABQ9FRW2_TEGGR</name>
<feature type="region of interest" description="Disordered" evidence="6">
    <location>
        <begin position="39"/>
        <end position="83"/>
    </location>
</feature>
<feature type="compositionally biased region" description="Basic and acidic residues" evidence="6">
    <location>
        <begin position="135"/>
        <end position="144"/>
    </location>
</feature>
<keyword evidence="10" id="KW-1185">Reference proteome</keyword>
<proteinExistence type="inferred from homology"/>
<evidence type="ECO:0000256" key="7">
    <source>
        <dbReference type="SAM" id="Phobius"/>
    </source>
</evidence>
<dbReference type="EMBL" id="JARBDR010000214">
    <property type="protein sequence ID" value="KAJ8319015.1"/>
    <property type="molecule type" value="Genomic_DNA"/>
</dbReference>
<evidence type="ECO:0000313" key="9">
    <source>
        <dbReference type="EMBL" id="KAJ8319015.1"/>
    </source>
</evidence>
<keyword evidence="3 7" id="KW-0812">Transmembrane</keyword>
<dbReference type="PANTHER" id="PTHR23302:SF43">
    <property type="entry name" value="TMC DOMAIN-CONTAINING PROTEIN"/>
    <property type="match status" value="1"/>
</dbReference>
<comment type="caution">
    <text evidence="9">The sequence shown here is derived from an EMBL/GenBank/DDBJ whole genome shotgun (WGS) entry which is preliminary data.</text>
</comment>
<accession>A0ABQ9FRW2</accession>
<dbReference type="Pfam" id="PF07810">
    <property type="entry name" value="TMC"/>
    <property type="match status" value="1"/>
</dbReference>
<dbReference type="InterPro" id="IPR012496">
    <property type="entry name" value="TMC_dom"/>
</dbReference>
<reference evidence="9 10" key="1">
    <citation type="submission" date="2022-12" db="EMBL/GenBank/DDBJ databases">
        <title>Chromosome-level genome of Tegillarca granosa.</title>
        <authorList>
            <person name="Kim J."/>
        </authorList>
    </citation>
    <scope>NUCLEOTIDE SEQUENCE [LARGE SCALE GENOMIC DNA]</scope>
    <source>
        <strain evidence="9">Teg-2019</strain>
        <tissue evidence="9">Adductor muscle</tissue>
    </source>
</reference>
<feature type="compositionally biased region" description="Polar residues" evidence="6">
    <location>
        <begin position="552"/>
        <end position="564"/>
    </location>
</feature>
<evidence type="ECO:0000256" key="4">
    <source>
        <dbReference type="ARBA" id="ARBA00022989"/>
    </source>
</evidence>
<feature type="region of interest" description="Disordered" evidence="6">
    <location>
        <begin position="1"/>
        <end position="21"/>
    </location>
</feature>
<feature type="compositionally biased region" description="Basic and acidic residues" evidence="6">
    <location>
        <begin position="9"/>
        <end position="18"/>
    </location>
</feature>
<feature type="compositionally biased region" description="Basic residues" evidence="6">
    <location>
        <begin position="118"/>
        <end position="130"/>
    </location>
</feature>
<comment type="similarity">
    <text evidence="2">Belongs to the TMC family.</text>
</comment>
<feature type="transmembrane region" description="Helical" evidence="7">
    <location>
        <begin position="489"/>
        <end position="513"/>
    </location>
</feature>
<feature type="transmembrane region" description="Helical" evidence="7">
    <location>
        <begin position="287"/>
        <end position="308"/>
    </location>
</feature>
<feature type="domain" description="TMC" evidence="8">
    <location>
        <begin position="384"/>
        <end position="425"/>
    </location>
</feature>
<gene>
    <name evidence="9" type="ORF">KUTeg_004106</name>
</gene>
<evidence type="ECO:0000259" key="8">
    <source>
        <dbReference type="Pfam" id="PF07810"/>
    </source>
</evidence>
<feature type="region of interest" description="Disordered" evidence="6">
    <location>
        <begin position="107"/>
        <end position="144"/>
    </location>
</feature>